<name>A0A1W1VQ94_DESTI</name>
<dbReference type="InterPro" id="IPR001387">
    <property type="entry name" value="Cro/C1-type_HTH"/>
</dbReference>
<dbReference type="Proteomes" id="UP000192731">
    <property type="component" value="Unassembled WGS sequence"/>
</dbReference>
<dbReference type="STRING" id="656914.SAMN00017405_0427"/>
<evidence type="ECO:0000313" key="4">
    <source>
        <dbReference type="Proteomes" id="UP000192731"/>
    </source>
</evidence>
<protein>
    <submittedName>
        <fullName evidence="3">Helix-turn-helix domain-containing protein</fullName>
    </submittedName>
</protein>
<dbReference type="InterPro" id="IPR010982">
    <property type="entry name" value="Lambda_DNA-bd_dom_sf"/>
</dbReference>
<proteinExistence type="predicted"/>
<evidence type="ECO:0000256" key="1">
    <source>
        <dbReference type="ARBA" id="ARBA00023125"/>
    </source>
</evidence>
<keyword evidence="1" id="KW-0238">DNA-binding</keyword>
<dbReference type="GO" id="GO:0003677">
    <property type="term" value="F:DNA binding"/>
    <property type="evidence" value="ECO:0007669"/>
    <property type="project" value="UniProtKB-KW"/>
</dbReference>
<organism evidence="3 4">
    <name type="scientific">Desulfonispora thiosulfatigenes DSM 11270</name>
    <dbReference type="NCBI Taxonomy" id="656914"/>
    <lineage>
        <taxon>Bacteria</taxon>
        <taxon>Bacillati</taxon>
        <taxon>Bacillota</taxon>
        <taxon>Clostridia</taxon>
        <taxon>Eubacteriales</taxon>
        <taxon>Peptococcaceae</taxon>
        <taxon>Desulfonispora</taxon>
    </lineage>
</organism>
<feature type="domain" description="HTH cro/C1-type" evidence="2">
    <location>
        <begin position="7"/>
        <end position="68"/>
    </location>
</feature>
<gene>
    <name evidence="3" type="ORF">SAMN00017405_0427</name>
</gene>
<dbReference type="SUPFAM" id="SSF47413">
    <property type="entry name" value="lambda repressor-like DNA-binding domains"/>
    <property type="match status" value="2"/>
</dbReference>
<feature type="domain" description="HTH cro/C1-type" evidence="2">
    <location>
        <begin position="132"/>
        <end position="191"/>
    </location>
</feature>
<dbReference type="CDD" id="cd00093">
    <property type="entry name" value="HTH_XRE"/>
    <property type="match status" value="2"/>
</dbReference>
<reference evidence="3 4" key="1">
    <citation type="submission" date="2017-04" db="EMBL/GenBank/DDBJ databases">
        <authorList>
            <person name="Afonso C.L."/>
            <person name="Miller P.J."/>
            <person name="Scott M.A."/>
            <person name="Spackman E."/>
            <person name="Goraichik I."/>
            <person name="Dimitrov K.M."/>
            <person name="Suarez D.L."/>
            <person name="Swayne D.E."/>
        </authorList>
    </citation>
    <scope>NUCLEOTIDE SEQUENCE [LARGE SCALE GENOMIC DNA]</scope>
    <source>
        <strain evidence="3 4">DSM 11270</strain>
    </source>
</reference>
<dbReference type="SMART" id="SM00530">
    <property type="entry name" value="HTH_XRE"/>
    <property type="match status" value="2"/>
</dbReference>
<dbReference type="PROSITE" id="PS50943">
    <property type="entry name" value="HTH_CROC1"/>
    <property type="match status" value="2"/>
</dbReference>
<dbReference type="Gene3D" id="1.10.260.40">
    <property type="entry name" value="lambda repressor-like DNA-binding domains"/>
    <property type="match status" value="2"/>
</dbReference>
<dbReference type="PANTHER" id="PTHR46558">
    <property type="entry name" value="TRACRIPTIONAL REGULATORY PROTEIN-RELATED-RELATED"/>
    <property type="match status" value="1"/>
</dbReference>
<evidence type="ECO:0000313" key="3">
    <source>
        <dbReference type="EMBL" id="SMB95552.1"/>
    </source>
</evidence>
<dbReference type="RefSeq" id="WP_159446342.1">
    <property type="nucleotide sequence ID" value="NZ_FWWT01000022.1"/>
</dbReference>
<keyword evidence="4" id="KW-1185">Reference proteome</keyword>
<accession>A0A1W1VQ94</accession>
<evidence type="ECO:0000259" key="2">
    <source>
        <dbReference type="PROSITE" id="PS50943"/>
    </source>
</evidence>
<sequence>MQLGEIIKNYRKQNDLSLREFANRCDLSHAYIAKLEDGIDHRSGKKVEPTLDTVKRISDAINIPMERLLSMIGYINKETNLDSPHVPQEYEEKHKITKRDLDQYEDFVEHAGTFFMNDEVAGVLMSTLGDKLRSLREDKNLKQIELAEKFKKHNFNITSAAISQYESNKRVPDTEMLAMYADLFNVSLDWLCGRTNVKNPDIKETITNRPYTDPKLDDLLKKVPDLTEEEKESLADHMEFAMKIIEKERERRKKF</sequence>
<dbReference type="PANTHER" id="PTHR46558:SF11">
    <property type="entry name" value="HTH-TYPE TRANSCRIPTIONAL REGULATOR XRE"/>
    <property type="match status" value="1"/>
</dbReference>
<dbReference type="AlphaFoldDB" id="A0A1W1VQ94"/>
<dbReference type="OrthoDB" id="1766270at2"/>
<dbReference type="EMBL" id="FWWT01000022">
    <property type="protein sequence ID" value="SMB95552.1"/>
    <property type="molecule type" value="Genomic_DNA"/>
</dbReference>
<dbReference type="Pfam" id="PF01381">
    <property type="entry name" value="HTH_3"/>
    <property type="match status" value="2"/>
</dbReference>